<dbReference type="Pfam" id="PF02699">
    <property type="entry name" value="YajC"/>
    <property type="match status" value="1"/>
</dbReference>
<evidence type="ECO:0000313" key="12">
    <source>
        <dbReference type="EMBL" id="NEV63197.1"/>
    </source>
</evidence>
<feature type="transmembrane region" description="Helical" evidence="11">
    <location>
        <begin position="22"/>
        <end position="40"/>
    </location>
</feature>
<gene>
    <name evidence="12" type="primary">yajC</name>
    <name evidence="12" type="ORF">G3446_15105</name>
</gene>
<evidence type="ECO:0000256" key="7">
    <source>
        <dbReference type="ARBA" id="ARBA00022927"/>
    </source>
</evidence>
<evidence type="ECO:0000256" key="3">
    <source>
        <dbReference type="ARBA" id="ARBA00014962"/>
    </source>
</evidence>
<dbReference type="PANTHER" id="PTHR33909">
    <property type="entry name" value="SEC TRANSLOCON ACCESSORY COMPLEX SUBUNIT YAJC"/>
    <property type="match status" value="1"/>
</dbReference>
<evidence type="ECO:0000256" key="8">
    <source>
        <dbReference type="ARBA" id="ARBA00022989"/>
    </source>
</evidence>
<keyword evidence="9" id="KW-0811">Translocation</keyword>
<dbReference type="NCBIfam" id="TIGR00739">
    <property type="entry name" value="yajC"/>
    <property type="match status" value="1"/>
</dbReference>
<dbReference type="SMART" id="SM01323">
    <property type="entry name" value="YajC"/>
    <property type="match status" value="1"/>
</dbReference>
<evidence type="ECO:0000256" key="2">
    <source>
        <dbReference type="ARBA" id="ARBA00006742"/>
    </source>
</evidence>
<keyword evidence="6 11" id="KW-0812">Transmembrane</keyword>
<evidence type="ECO:0000313" key="13">
    <source>
        <dbReference type="Proteomes" id="UP000483379"/>
    </source>
</evidence>
<evidence type="ECO:0000256" key="1">
    <source>
        <dbReference type="ARBA" id="ARBA00004162"/>
    </source>
</evidence>
<dbReference type="Proteomes" id="UP000483379">
    <property type="component" value="Unassembled WGS sequence"/>
</dbReference>
<keyword evidence="4" id="KW-0813">Transport</keyword>
<comment type="caution">
    <text evidence="12">The sequence shown here is derived from an EMBL/GenBank/DDBJ whole genome shotgun (WGS) entry which is preliminary data.</text>
</comment>
<dbReference type="RefSeq" id="WP_164453662.1">
    <property type="nucleotide sequence ID" value="NZ_JAAIJQ010000044.1"/>
</dbReference>
<proteinExistence type="inferred from homology"/>
<evidence type="ECO:0000256" key="6">
    <source>
        <dbReference type="ARBA" id="ARBA00022692"/>
    </source>
</evidence>
<evidence type="ECO:0000256" key="5">
    <source>
        <dbReference type="ARBA" id="ARBA00022475"/>
    </source>
</evidence>
<evidence type="ECO:0000256" key="9">
    <source>
        <dbReference type="ARBA" id="ARBA00023010"/>
    </source>
</evidence>
<evidence type="ECO:0000256" key="10">
    <source>
        <dbReference type="ARBA" id="ARBA00023136"/>
    </source>
</evidence>
<protein>
    <recommendedName>
        <fullName evidence="3">Sec translocon accessory complex subunit YajC</fullName>
    </recommendedName>
</protein>
<dbReference type="EMBL" id="JAAIJQ010000044">
    <property type="protein sequence ID" value="NEV63197.1"/>
    <property type="molecule type" value="Genomic_DNA"/>
</dbReference>
<reference evidence="12 13" key="1">
    <citation type="submission" date="2020-02" db="EMBL/GenBank/DDBJ databases">
        <title>Genome sequences of Thiorhodococcus mannitoliphagus and Thiorhodococcus minor, purple sulfur photosynthetic bacteria in the gammaproteobacterial family, Chromatiaceae.</title>
        <authorList>
            <person name="Aviles F.A."/>
            <person name="Meyer T.E."/>
            <person name="Kyndt J.A."/>
        </authorList>
    </citation>
    <scope>NUCLEOTIDE SEQUENCE [LARGE SCALE GENOMIC DNA]</scope>
    <source>
        <strain evidence="12 13">DSM 11518</strain>
    </source>
</reference>
<sequence>MSFFISDALAQGEPAAAAGDPFMALLPLVLFAVIFYFLLIRPQAKRQKEHRKMVEALAKGDEIITMGGMAARITDIGENFVQAEVADGVQVKIRRAAVESVLPKGTLKEL</sequence>
<keyword evidence="8 11" id="KW-1133">Transmembrane helix</keyword>
<dbReference type="PANTHER" id="PTHR33909:SF1">
    <property type="entry name" value="SEC TRANSLOCON ACCESSORY COMPLEX SUBUNIT YAJC"/>
    <property type="match status" value="1"/>
</dbReference>
<organism evidence="12 13">
    <name type="scientific">Thiorhodococcus minor</name>
    <dbReference type="NCBI Taxonomy" id="57489"/>
    <lineage>
        <taxon>Bacteria</taxon>
        <taxon>Pseudomonadati</taxon>
        <taxon>Pseudomonadota</taxon>
        <taxon>Gammaproteobacteria</taxon>
        <taxon>Chromatiales</taxon>
        <taxon>Chromatiaceae</taxon>
        <taxon>Thiorhodococcus</taxon>
    </lineage>
</organism>
<evidence type="ECO:0000256" key="4">
    <source>
        <dbReference type="ARBA" id="ARBA00022448"/>
    </source>
</evidence>
<dbReference type="GO" id="GO:0015031">
    <property type="term" value="P:protein transport"/>
    <property type="evidence" value="ECO:0007669"/>
    <property type="project" value="UniProtKB-KW"/>
</dbReference>
<dbReference type="AlphaFoldDB" id="A0A6M0K3K4"/>
<keyword evidence="10 11" id="KW-0472">Membrane</keyword>
<dbReference type="PRINTS" id="PR01853">
    <property type="entry name" value="YAJCTRNLCASE"/>
</dbReference>
<name>A0A6M0K3K4_9GAMM</name>
<evidence type="ECO:0000256" key="11">
    <source>
        <dbReference type="SAM" id="Phobius"/>
    </source>
</evidence>
<dbReference type="InterPro" id="IPR003849">
    <property type="entry name" value="Preprotein_translocase_YajC"/>
</dbReference>
<comment type="similarity">
    <text evidence="2">Belongs to the YajC family.</text>
</comment>
<keyword evidence="7" id="KW-0653">Protein transport</keyword>
<comment type="subcellular location">
    <subcellularLocation>
        <location evidence="1">Cell membrane</location>
        <topology evidence="1">Single-pass membrane protein</topology>
    </subcellularLocation>
</comment>
<accession>A0A6M0K3K4</accession>
<dbReference type="GO" id="GO:0005886">
    <property type="term" value="C:plasma membrane"/>
    <property type="evidence" value="ECO:0007669"/>
    <property type="project" value="UniProtKB-SubCell"/>
</dbReference>
<keyword evidence="5" id="KW-1003">Cell membrane</keyword>
<keyword evidence="13" id="KW-1185">Reference proteome</keyword>